<dbReference type="Proteomes" id="UP000029345">
    <property type="component" value="Segment"/>
</dbReference>
<dbReference type="OrthoDB" id="29030at10239"/>
<dbReference type="RefSeq" id="YP_009124260.1">
    <property type="nucleotide sequence ID" value="NC_026585.1"/>
</dbReference>
<accession>A0A088FAC0</accession>
<dbReference type="KEGG" id="vg:23679010"/>
<proteinExistence type="predicted"/>
<name>A0A088FAC0_9CAUD</name>
<sequence length="169" mass="18613">MQAEPTDLAYLAGVIDADGYVTATRSRHGGRQYFGAQIGITGSDRAPHDLAAHIFGGKVTSHRPNRSRAHHLTQFHWQRGGSGAVPVITAVLPYLRIKAGRARLVLELQEHVEWIRATRGDDDPFPWMPAGYDPAPTLSALVNEIRSHSARAGRELDGRTWDQYPEANA</sequence>
<dbReference type="EMBL" id="KM279937">
    <property type="protein sequence ID" value="AIM40459.1"/>
    <property type="molecule type" value="Genomic_DNA"/>
</dbReference>
<dbReference type="GeneID" id="23679010"/>
<evidence type="ECO:0000313" key="1">
    <source>
        <dbReference type="EMBL" id="AIM40459.1"/>
    </source>
</evidence>
<reference evidence="1 2" key="1">
    <citation type="submission" date="2014-08" db="EMBL/GenBank/DDBJ databases">
        <authorList>
            <person name="Abernathy K.P."/>
            <person name="Arnold C.T."/>
            <person name="Banks B.N."/>
            <person name="Bell M.J."/>
            <person name="Dang D."/>
            <person name="Estave P.M."/>
            <person name="Ford J.D."/>
            <person name="Fowler K.L."/>
            <person name="Guillory Q.M."/>
            <person name="Martin G.N."/>
            <person name="Minor J.G."/>
            <person name="Powell J."/>
            <person name="Sarhan H.A."/>
            <person name="Stewart E.L."/>
            <person name="Sutherlin T.K."/>
            <person name="Terry T.J."/>
            <person name="Wagner S.L."/>
            <person name="Zayed M.R."/>
            <person name="Ireland S.K."/>
            <person name="Ross J.F."/>
            <person name="Serrano M.G."/>
            <person name="Buck G."/>
            <person name="Lee V."/>
            <person name="Wang Y."/>
            <person name="Carvalho R."/>
            <person name="Voegtly L."/>
            <person name="Shi R."/>
            <person name="Duckworth R."/>
            <person name="Johnson A."/>
            <person name="Loviza R."/>
            <person name="Walstead R."/>
            <person name="Shah Z."/>
            <person name="Kiflezghi M."/>
            <person name="Wade K."/>
            <person name="Anders K.R."/>
            <person name="Braun M.A."/>
            <person name="Delesalle V.A."/>
            <person name="Hughes L.E."/>
            <person name="Ware V.C."/>
            <person name="Bradley K.W."/>
            <person name="Barker L.P."/>
            <person name="Asai D.J."/>
            <person name="Bowman C.A."/>
            <person name="Russell D.A."/>
            <person name="Pope W.H."/>
            <person name="Jacobs-Sera D."/>
            <person name="Hendrix R.W."/>
            <person name="Hatfull G.F."/>
        </authorList>
    </citation>
    <scope>NUCLEOTIDE SEQUENCE [LARGE SCALE GENOMIC DNA]</scope>
</reference>
<dbReference type="InterPro" id="IPR027434">
    <property type="entry name" value="Homing_endonucl"/>
</dbReference>
<protein>
    <submittedName>
        <fullName evidence="1">Uncharacterized protein</fullName>
    </submittedName>
</protein>
<organism evidence="1 2">
    <name type="scientific">Mycobacterium phage Estave1</name>
    <dbReference type="NCBI Taxonomy" id="1536603"/>
    <lineage>
        <taxon>Viruses</taxon>
        <taxon>Duplodnaviria</taxon>
        <taxon>Heunggongvirae</taxon>
        <taxon>Uroviricota</taxon>
        <taxon>Caudoviricetes</taxon>
        <taxon>Gracegardnervirinae</taxon>
        <taxon>Cheoctovirus</taxon>
        <taxon>Cheoctovirus estave1</taxon>
    </lineage>
</organism>
<keyword evidence="2" id="KW-1185">Reference proteome</keyword>
<evidence type="ECO:0000313" key="2">
    <source>
        <dbReference type="Proteomes" id="UP000029345"/>
    </source>
</evidence>
<gene>
    <name evidence="1" type="ORF">PBI_ESTAVE1_69</name>
</gene>
<dbReference type="Gene3D" id="3.10.28.10">
    <property type="entry name" value="Homing endonucleases"/>
    <property type="match status" value="1"/>
</dbReference>